<sequence length="221" mass="25081">LIDIGRWENDIQNEGWYSDADIRVMIFGQETNGWKGDSDDFGTPPSAIFDPNISMGAVMGQYENFYQSHYLGDKFNFNANRYGTFHYGFTKFITFLNQKYQGRKISYIWNNIVKIGKSEGAGFPGNEIYSVEQGCFSVIPSEIKILKPHIVIFLTGTYDGKIKANFGEVTFSPISSFSDNEVAKVGLLGVDFAYRTYHPSAHLPKGMMDEYYSTIIRDIDL</sequence>
<gene>
    <name evidence="1" type="ORF">EZS27_029297</name>
</gene>
<name>A0A5J4QGB4_9ZZZZ</name>
<dbReference type="AlphaFoldDB" id="A0A5J4QGB4"/>
<accession>A0A5J4QGB4</accession>
<dbReference type="EMBL" id="SNRY01003433">
    <property type="protein sequence ID" value="KAA6320996.1"/>
    <property type="molecule type" value="Genomic_DNA"/>
</dbReference>
<protein>
    <submittedName>
        <fullName evidence="1">Uncharacterized protein</fullName>
    </submittedName>
</protein>
<organism evidence="1">
    <name type="scientific">termite gut metagenome</name>
    <dbReference type="NCBI Taxonomy" id="433724"/>
    <lineage>
        <taxon>unclassified sequences</taxon>
        <taxon>metagenomes</taxon>
        <taxon>organismal metagenomes</taxon>
    </lineage>
</organism>
<comment type="caution">
    <text evidence="1">The sequence shown here is derived from an EMBL/GenBank/DDBJ whole genome shotgun (WGS) entry which is preliminary data.</text>
</comment>
<evidence type="ECO:0000313" key="1">
    <source>
        <dbReference type="EMBL" id="KAA6320996.1"/>
    </source>
</evidence>
<proteinExistence type="predicted"/>
<feature type="non-terminal residue" evidence="1">
    <location>
        <position position="1"/>
    </location>
</feature>
<reference evidence="1" key="1">
    <citation type="submission" date="2019-03" db="EMBL/GenBank/DDBJ databases">
        <title>Single cell metagenomics reveals metabolic interactions within the superorganism composed of flagellate Streblomastix strix and complex community of Bacteroidetes bacteria on its surface.</title>
        <authorList>
            <person name="Treitli S.C."/>
            <person name="Kolisko M."/>
            <person name="Husnik F."/>
            <person name="Keeling P."/>
            <person name="Hampl V."/>
        </authorList>
    </citation>
    <scope>NUCLEOTIDE SEQUENCE</scope>
    <source>
        <strain evidence="1">STM</strain>
    </source>
</reference>